<reference evidence="1 2" key="1">
    <citation type="journal article" date="2004" name="Nat. Biotechnol.">
        <title>The genome sequence of the anaerobic, sulfate-reducing bacterium Desulfovibrio vulgaris Hildenborough.</title>
        <authorList>
            <person name="Heidelberg J.F."/>
            <person name="Seshadri R."/>
            <person name="Haveman S.A."/>
            <person name="Hemme C.L."/>
            <person name="Paulsen I.T."/>
            <person name="Kolonay J.F."/>
            <person name="Eisen J.A."/>
            <person name="Ward N."/>
            <person name="Methe B."/>
            <person name="Brinkac L.M."/>
            <person name="Daugherty S.C."/>
            <person name="Deboy R.T."/>
            <person name="Dodson R.J."/>
            <person name="Durkin A.S."/>
            <person name="Madupu R."/>
            <person name="Nelson W.C."/>
            <person name="Sullivan S.A."/>
            <person name="Fouts D."/>
            <person name="Haft D.H."/>
            <person name="Selengut J."/>
            <person name="Peterson J.D."/>
            <person name="Davidsen T.M."/>
            <person name="Zafar N."/>
            <person name="Zhou L."/>
            <person name="Radune D."/>
            <person name="Dimitrov G."/>
            <person name="Hance M."/>
            <person name="Tran K."/>
            <person name="Khouri H."/>
            <person name="Gill J."/>
            <person name="Utterback T.R."/>
            <person name="Feldblyum T.V."/>
            <person name="Wall J.D."/>
            <person name="Voordouw G."/>
            <person name="Fraser C.M."/>
        </authorList>
    </citation>
    <scope>NUCLEOTIDE SEQUENCE [LARGE SCALE GENOMIC DNA]</scope>
    <source>
        <strain evidence="2">ATCC 29579 / DSM 644 / NCIMB 8303 / VKM B-1760 / Hildenborough</strain>
    </source>
</reference>
<sequence length="79" mass="8991">MHVLSTPPAFNLSQNQTLQLVIGETTPLSGHDSNRLIFYSPDSLFTFQGTEPFRRRISRLREISFCPTCVRASTLLCEF</sequence>
<dbReference type="AlphaFoldDB" id="Q728Z6"/>
<dbReference type="Proteomes" id="UP000002194">
    <property type="component" value="Chromosome"/>
</dbReference>
<dbReference type="HOGENOM" id="CLU_2600408_0_0_7"/>
<gene>
    <name evidence="1" type="ordered locus">DVU_2456</name>
</gene>
<dbReference type="EMBL" id="AE017285">
    <property type="protein sequence ID" value="AAS96928.1"/>
    <property type="molecule type" value="Genomic_DNA"/>
</dbReference>
<dbReference type="PaxDb" id="882-DVU_2456"/>
<protein>
    <submittedName>
        <fullName evidence="1">Uncharacterized protein</fullName>
    </submittedName>
</protein>
<proteinExistence type="predicted"/>
<evidence type="ECO:0000313" key="1">
    <source>
        <dbReference type="EMBL" id="AAS96928.1"/>
    </source>
</evidence>
<organism evidence="1 2">
    <name type="scientific">Nitratidesulfovibrio vulgaris (strain ATCC 29579 / DSM 644 / CCUG 34227 / NCIMB 8303 / VKM B-1760 / Hildenborough)</name>
    <name type="common">Desulfovibrio vulgaris</name>
    <dbReference type="NCBI Taxonomy" id="882"/>
    <lineage>
        <taxon>Bacteria</taxon>
        <taxon>Pseudomonadati</taxon>
        <taxon>Thermodesulfobacteriota</taxon>
        <taxon>Desulfovibrionia</taxon>
        <taxon>Desulfovibrionales</taxon>
        <taxon>Desulfovibrionaceae</taxon>
        <taxon>Nitratidesulfovibrio</taxon>
    </lineage>
</organism>
<dbReference type="KEGG" id="dvu:DVU_2456"/>
<evidence type="ECO:0000313" key="2">
    <source>
        <dbReference type="Proteomes" id="UP000002194"/>
    </source>
</evidence>
<accession>Q728Z6</accession>
<dbReference type="EnsemblBacteria" id="AAS96928">
    <property type="protein sequence ID" value="AAS96928"/>
    <property type="gene ID" value="DVU_2456"/>
</dbReference>
<name>Q728Z6_NITV2</name>
<keyword evidence="2" id="KW-1185">Reference proteome</keyword>